<proteinExistence type="predicted"/>
<dbReference type="Proteomes" id="UP001165960">
    <property type="component" value="Unassembled WGS sequence"/>
</dbReference>
<accession>A0ACC2RHX7</accession>
<reference evidence="1" key="1">
    <citation type="submission" date="2022-04" db="EMBL/GenBank/DDBJ databases">
        <title>Genome of the entomopathogenic fungus Entomophthora muscae.</title>
        <authorList>
            <person name="Elya C."/>
            <person name="Lovett B.R."/>
            <person name="Lee E."/>
            <person name="Macias A.M."/>
            <person name="Hajek A.E."/>
            <person name="De Bivort B.L."/>
            <person name="Kasson M.T."/>
            <person name="De Fine Licht H.H."/>
            <person name="Stajich J.E."/>
        </authorList>
    </citation>
    <scope>NUCLEOTIDE SEQUENCE</scope>
    <source>
        <strain evidence="1">Berkeley</strain>
    </source>
</reference>
<protein>
    <submittedName>
        <fullName evidence="1">Uncharacterized protein</fullName>
    </submittedName>
</protein>
<name>A0ACC2RHX7_9FUNG</name>
<dbReference type="EMBL" id="QTSX02007207">
    <property type="protein sequence ID" value="KAJ9049696.1"/>
    <property type="molecule type" value="Genomic_DNA"/>
</dbReference>
<organism evidence="1 2">
    <name type="scientific">Entomophthora muscae</name>
    <dbReference type="NCBI Taxonomy" id="34485"/>
    <lineage>
        <taxon>Eukaryota</taxon>
        <taxon>Fungi</taxon>
        <taxon>Fungi incertae sedis</taxon>
        <taxon>Zoopagomycota</taxon>
        <taxon>Entomophthoromycotina</taxon>
        <taxon>Entomophthoromycetes</taxon>
        <taxon>Entomophthorales</taxon>
        <taxon>Entomophthoraceae</taxon>
        <taxon>Entomophthora</taxon>
    </lineage>
</organism>
<evidence type="ECO:0000313" key="1">
    <source>
        <dbReference type="EMBL" id="KAJ9049696.1"/>
    </source>
</evidence>
<gene>
    <name evidence="1" type="ORF">DSO57_1021844</name>
</gene>
<keyword evidence="2" id="KW-1185">Reference proteome</keyword>
<evidence type="ECO:0000313" key="2">
    <source>
        <dbReference type="Proteomes" id="UP001165960"/>
    </source>
</evidence>
<sequence length="239" mass="26337">MNSWPRIENVFLTICGISIIIPGVLAETTYADSSGTWANISLGFGLVIFGATLSTLGSMILFLDAPLRLLPWFSVDFSLATSKPFLASSLSFSTGVLTTTIFINLIPEGIKSFECSNMFGKHSDLAAGVYFSICTLLVLSGKLVSIRYKLWKERRNKSALKGEDLRIPLPEILSNRDLQCLPTQEAHTDFSPEAVSLRSFQQEETRKKFEKLGYQVAVAIALHNFPEGGCTFCFCLSIT</sequence>
<comment type="caution">
    <text evidence="1">The sequence shown here is derived from an EMBL/GenBank/DDBJ whole genome shotgun (WGS) entry which is preliminary data.</text>
</comment>